<protein>
    <submittedName>
        <fullName evidence="2">Uncharacterized protein</fullName>
    </submittedName>
</protein>
<evidence type="ECO:0000256" key="1">
    <source>
        <dbReference type="SAM" id="MobiDB-lite"/>
    </source>
</evidence>
<reference evidence="2 3" key="1">
    <citation type="journal article" date="2014" name="Nature">
        <title>The genome of the recently domesticated crop plant sugar beet (Beta vulgaris).</title>
        <authorList>
            <person name="Dohm J.C."/>
            <person name="Minoche A.E."/>
            <person name="Holtgrawe D."/>
            <person name="Capella-Gutierrez S."/>
            <person name="Zakrzewski F."/>
            <person name="Tafer H."/>
            <person name="Rupp O."/>
            <person name="Sorensen T.R."/>
            <person name="Stracke R."/>
            <person name="Reinhardt R."/>
            <person name="Goesmann A."/>
            <person name="Kraft T."/>
            <person name="Schulz B."/>
            <person name="Stadler P.F."/>
            <person name="Schmidt T."/>
            <person name="Gabaldon T."/>
            <person name="Lehrach H."/>
            <person name="Weisshaar B."/>
            <person name="Himmelbauer H."/>
        </authorList>
    </citation>
    <scope>NUCLEOTIDE SEQUENCE [LARGE SCALE GENOMIC DNA]</scope>
    <source>
        <tissue evidence="2">Taproot</tissue>
    </source>
</reference>
<keyword evidence="3" id="KW-1185">Reference proteome</keyword>
<dbReference type="Gramene" id="KMS65050">
    <property type="protein sequence ID" value="KMS65050"/>
    <property type="gene ID" value="BVRB_039950"/>
</dbReference>
<feature type="compositionally biased region" description="Low complexity" evidence="1">
    <location>
        <begin position="56"/>
        <end position="69"/>
    </location>
</feature>
<evidence type="ECO:0000313" key="3">
    <source>
        <dbReference type="Proteomes" id="UP000035740"/>
    </source>
</evidence>
<accession>A0A0J8BH49</accession>
<dbReference type="AlphaFoldDB" id="A0A0J8BH49"/>
<dbReference type="EMBL" id="KQ115705">
    <property type="protein sequence ID" value="KMS65050.1"/>
    <property type="molecule type" value="Genomic_DNA"/>
</dbReference>
<feature type="non-terminal residue" evidence="2">
    <location>
        <position position="1"/>
    </location>
</feature>
<evidence type="ECO:0000313" key="2">
    <source>
        <dbReference type="EMBL" id="KMS65050.1"/>
    </source>
</evidence>
<name>A0A0J8BH49_BETVV</name>
<sequence length="175" mass="19384">NFSKFARVYAMLPDLPEPLQQKLNELENAILSIRSCVFDRVNGLRSTIGDSKSSSKKTSLSSNKASSASVGYEPPKERKSSQDNSSPIRTPNLERHCIQNNENMAENGLIHDQQFKTQCNPAPVSPERKVLSRLDNLPSVIKPNGKPASKSTALKIFFGVSVLDWHKIALACKYV</sequence>
<gene>
    <name evidence="2" type="ORF">BVRB_039950</name>
</gene>
<organism evidence="2 3">
    <name type="scientific">Beta vulgaris subsp. vulgaris</name>
    <name type="common">Beet</name>
    <dbReference type="NCBI Taxonomy" id="3555"/>
    <lineage>
        <taxon>Eukaryota</taxon>
        <taxon>Viridiplantae</taxon>
        <taxon>Streptophyta</taxon>
        <taxon>Embryophyta</taxon>
        <taxon>Tracheophyta</taxon>
        <taxon>Spermatophyta</taxon>
        <taxon>Magnoliopsida</taxon>
        <taxon>eudicotyledons</taxon>
        <taxon>Gunneridae</taxon>
        <taxon>Pentapetalae</taxon>
        <taxon>Caryophyllales</taxon>
        <taxon>Chenopodiaceae</taxon>
        <taxon>Betoideae</taxon>
        <taxon>Beta</taxon>
    </lineage>
</organism>
<feature type="region of interest" description="Disordered" evidence="1">
    <location>
        <begin position="47"/>
        <end position="91"/>
    </location>
</feature>
<dbReference type="Proteomes" id="UP000035740">
    <property type="component" value="Unassembled WGS sequence"/>
</dbReference>
<proteinExistence type="predicted"/>